<sequence>MKEKNLPLAAHLPNVSQLAYGCMGLGGGWNNNPVTAADVTQTREVIETAIGSGINFFDHADIYTFGKAEEAFGQAMAQDSTLREQIYLQSKCGIRFEDEHAKRYDFSYQWITESVENILRRLKTEYLDVLLLHRPDPLMDTDEVAEAFARLKESGKVNHFGVSNMNLHQMDYLQANIGSPIVVNQLELSLAKIDFVQGGILASNAHGNKADFDNGTIEYCQKNGVQIQSWGSLAQGKFSERGLASDEKHIRDTSEYVAKLAAQYGVSSEAIVLAFLTRHPAKIQPVIGTTNLERIRACAQVNKVQLSHGEWFTLLEKTLGNEVP</sequence>
<dbReference type="EMBL" id="BBRZ01000036">
    <property type="protein sequence ID" value="GAM56748.1"/>
    <property type="molecule type" value="Genomic_DNA"/>
</dbReference>
<dbReference type="PANTHER" id="PTHR43364:SF1">
    <property type="entry name" value="OXIDOREDUCTASE YDHF"/>
    <property type="match status" value="1"/>
</dbReference>
<dbReference type="InterPro" id="IPR023210">
    <property type="entry name" value="NADP_OxRdtase_dom"/>
</dbReference>
<dbReference type="AlphaFoldDB" id="A0A0B8P090"/>
<keyword evidence="3" id="KW-1185">Reference proteome</keyword>
<accession>A0A0B8P090</accession>
<reference evidence="2 3" key="1">
    <citation type="submission" date="2015-01" db="EMBL/GenBank/DDBJ databases">
        <title>Vibrio sp. C1 JCM 19231 whole genome shotgun sequence.</title>
        <authorList>
            <person name="Sawabe T."/>
            <person name="Meirelles P."/>
            <person name="Feng G."/>
            <person name="Sayaka M."/>
            <person name="Hattori M."/>
            <person name="Ohkuma M."/>
        </authorList>
    </citation>
    <scope>NUCLEOTIDE SEQUENCE [LARGE SCALE GENOMIC DNA]</scope>
    <source>
        <strain evidence="3">JCM 19231</strain>
    </source>
</reference>
<dbReference type="Proteomes" id="UP000031671">
    <property type="component" value="Unassembled WGS sequence"/>
</dbReference>
<evidence type="ECO:0000259" key="1">
    <source>
        <dbReference type="Pfam" id="PF00248"/>
    </source>
</evidence>
<dbReference type="Gene3D" id="3.20.20.100">
    <property type="entry name" value="NADP-dependent oxidoreductase domain"/>
    <property type="match status" value="1"/>
</dbReference>
<feature type="domain" description="NADP-dependent oxidoreductase" evidence="1">
    <location>
        <begin position="18"/>
        <end position="311"/>
    </location>
</feature>
<dbReference type="SUPFAM" id="SSF51430">
    <property type="entry name" value="NAD(P)-linked oxidoreductase"/>
    <property type="match status" value="1"/>
</dbReference>
<dbReference type="PROSITE" id="PS51257">
    <property type="entry name" value="PROKAR_LIPOPROTEIN"/>
    <property type="match status" value="1"/>
</dbReference>
<dbReference type="PANTHER" id="PTHR43364">
    <property type="entry name" value="NADH-SPECIFIC METHYLGLYOXAL REDUCTASE-RELATED"/>
    <property type="match status" value="1"/>
</dbReference>
<dbReference type="CDD" id="cd19092">
    <property type="entry name" value="AKR_BsYcsN_EcYdhF-like"/>
    <property type="match status" value="1"/>
</dbReference>
<dbReference type="InterPro" id="IPR050523">
    <property type="entry name" value="AKR_Detox_Biosynth"/>
</dbReference>
<evidence type="ECO:0000313" key="2">
    <source>
        <dbReference type="EMBL" id="GAM56748.1"/>
    </source>
</evidence>
<protein>
    <submittedName>
        <fullName evidence="2">Oxidoreductase, aldo/keto reductase family</fullName>
    </submittedName>
</protein>
<organism evidence="2 3">
    <name type="scientific">Vibrio ishigakensis</name>
    <dbReference type="NCBI Taxonomy" id="1481914"/>
    <lineage>
        <taxon>Bacteria</taxon>
        <taxon>Pseudomonadati</taxon>
        <taxon>Pseudomonadota</taxon>
        <taxon>Gammaproteobacteria</taxon>
        <taxon>Vibrionales</taxon>
        <taxon>Vibrionaceae</taxon>
        <taxon>Vibrio</taxon>
    </lineage>
</organism>
<dbReference type="Pfam" id="PF00248">
    <property type="entry name" value="Aldo_ket_red"/>
    <property type="match status" value="1"/>
</dbReference>
<dbReference type="GO" id="GO:0005829">
    <property type="term" value="C:cytosol"/>
    <property type="evidence" value="ECO:0007669"/>
    <property type="project" value="TreeGrafter"/>
</dbReference>
<gene>
    <name evidence="2" type="ORF">JCM19231_1242</name>
</gene>
<name>A0A0B8P090_9VIBR</name>
<evidence type="ECO:0000313" key="3">
    <source>
        <dbReference type="Proteomes" id="UP000031671"/>
    </source>
</evidence>
<proteinExistence type="predicted"/>
<reference evidence="2 3" key="2">
    <citation type="submission" date="2015-01" db="EMBL/GenBank/DDBJ databases">
        <authorList>
            <consortium name="NBRP consortium"/>
            <person name="Sawabe T."/>
            <person name="Meirelles P."/>
            <person name="Feng G."/>
            <person name="Sayaka M."/>
            <person name="Hattori M."/>
            <person name="Ohkuma M."/>
        </authorList>
    </citation>
    <scope>NUCLEOTIDE SEQUENCE [LARGE SCALE GENOMIC DNA]</scope>
    <source>
        <strain evidence="3">JCM 19231</strain>
    </source>
</reference>
<dbReference type="RefSeq" id="WP_261837223.1">
    <property type="nucleotide sequence ID" value="NZ_AP024882.1"/>
</dbReference>
<comment type="caution">
    <text evidence="2">The sequence shown here is derived from an EMBL/GenBank/DDBJ whole genome shotgun (WGS) entry which is preliminary data.</text>
</comment>
<dbReference type="InterPro" id="IPR036812">
    <property type="entry name" value="NAD(P)_OxRdtase_dom_sf"/>
</dbReference>